<reference evidence="1" key="1">
    <citation type="journal article" date="2015" name="Nature">
        <title>Complex archaea that bridge the gap between prokaryotes and eukaryotes.</title>
        <authorList>
            <person name="Spang A."/>
            <person name="Saw J.H."/>
            <person name="Jorgensen S.L."/>
            <person name="Zaremba-Niedzwiedzka K."/>
            <person name="Martijn J."/>
            <person name="Lind A.E."/>
            <person name="van Eijk R."/>
            <person name="Schleper C."/>
            <person name="Guy L."/>
            <person name="Ettema T.J."/>
        </authorList>
    </citation>
    <scope>NUCLEOTIDE SEQUENCE</scope>
</reference>
<comment type="caution">
    <text evidence="1">The sequence shown here is derived from an EMBL/GenBank/DDBJ whole genome shotgun (WGS) entry which is preliminary data.</text>
</comment>
<evidence type="ECO:0000313" key="1">
    <source>
        <dbReference type="EMBL" id="KKK74312.1"/>
    </source>
</evidence>
<organism evidence="1">
    <name type="scientific">marine sediment metagenome</name>
    <dbReference type="NCBI Taxonomy" id="412755"/>
    <lineage>
        <taxon>unclassified sequences</taxon>
        <taxon>metagenomes</taxon>
        <taxon>ecological metagenomes</taxon>
    </lineage>
</organism>
<dbReference type="AlphaFoldDB" id="A0A0F8XYY8"/>
<accession>A0A0F8XYY8</accession>
<feature type="non-terminal residue" evidence="1">
    <location>
        <position position="34"/>
    </location>
</feature>
<dbReference type="EMBL" id="LAZR01056377">
    <property type="protein sequence ID" value="KKK74312.1"/>
    <property type="molecule type" value="Genomic_DNA"/>
</dbReference>
<name>A0A0F8XYY8_9ZZZZ</name>
<sequence>MPHYKPGEAPPRKTGGIILLTGMEKVGKTWFAVN</sequence>
<gene>
    <name evidence="1" type="ORF">LCGC14_2885000</name>
</gene>
<protein>
    <submittedName>
        <fullName evidence="1">Uncharacterized protein</fullName>
    </submittedName>
</protein>
<proteinExistence type="predicted"/>